<dbReference type="EMBL" id="OZ019895">
    <property type="protein sequence ID" value="CAK9220405.1"/>
    <property type="molecule type" value="Genomic_DNA"/>
</dbReference>
<keyword evidence="2" id="KW-1185">Reference proteome</keyword>
<dbReference type="Proteomes" id="UP001497512">
    <property type="component" value="Chromosome 3"/>
</dbReference>
<reference evidence="1" key="1">
    <citation type="submission" date="2024-02" db="EMBL/GenBank/DDBJ databases">
        <authorList>
            <consortium name="ELIXIR-Norway"/>
            <consortium name="Elixir Norway"/>
        </authorList>
    </citation>
    <scope>NUCLEOTIDE SEQUENCE</scope>
</reference>
<evidence type="ECO:0000313" key="1">
    <source>
        <dbReference type="EMBL" id="CAK9220405.1"/>
    </source>
</evidence>
<evidence type="ECO:0000313" key="2">
    <source>
        <dbReference type="Proteomes" id="UP001497512"/>
    </source>
</evidence>
<organism evidence="1 2">
    <name type="scientific">Sphagnum troendelagicum</name>
    <dbReference type="NCBI Taxonomy" id="128251"/>
    <lineage>
        <taxon>Eukaryota</taxon>
        <taxon>Viridiplantae</taxon>
        <taxon>Streptophyta</taxon>
        <taxon>Embryophyta</taxon>
        <taxon>Bryophyta</taxon>
        <taxon>Sphagnophytina</taxon>
        <taxon>Sphagnopsida</taxon>
        <taxon>Sphagnales</taxon>
        <taxon>Sphagnaceae</taxon>
        <taxon>Sphagnum</taxon>
    </lineage>
</organism>
<gene>
    <name evidence="1" type="ORF">CSSPTR1EN2_LOCUS15440</name>
</gene>
<accession>A0ABP0UG33</accession>
<protein>
    <submittedName>
        <fullName evidence="1">Uncharacterized protein</fullName>
    </submittedName>
</protein>
<name>A0ABP0UG33_9BRYO</name>
<proteinExistence type="predicted"/>
<sequence length="129" mass="14808">MNLFSLDIQSPSSIIPSLILDPNAQICGSQCNEILDQFGSKFHTTTDSPSKRSFVFLEKPDGKIEVCTETKLNPKIWRRPLVRMHWSRETIRQLWIGWGLLQGCMRTISSLQRSGELNAPYSFYKMNLS</sequence>